<protein>
    <submittedName>
        <fullName evidence="1">Uncharacterized protein</fullName>
    </submittedName>
</protein>
<name>A0ABV2BYL2_9GAMM</name>
<dbReference type="Proteomes" id="UP001548189">
    <property type="component" value="Unassembled WGS sequence"/>
</dbReference>
<keyword evidence="2" id="KW-1185">Reference proteome</keyword>
<evidence type="ECO:0000313" key="2">
    <source>
        <dbReference type="Proteomes" id="UP001548189"/>
    </source>
</evidence>
<dbReference type="EMBL" id="JBEVCJ010000032">
    <property type="protein sequence ID" value="MET1257008.1"/>
    <property type="molecule type" value="Genomic_DNA"/>
</dbReference>
<gene>
    <name evidence="1" type="ORF">ABVT43_17835</name>
</gene>
<dbReference type="RefSeq" id="WP_353897591.1">
    <property type="nucleotide sequence ID" value="NZ_JBEVCJ010000032.1"/>
</dbReference>
<organism evidence="1 2">
    <name type="scientific">Aliikangiella maris</name>
    <dbReference type="NCBI Taxonomy" id="3162458"/>
    <lineage>
        <taxon>Bacteria</taxon>
        <taxon>Pseudomonadati</taxon>
        <taxon>Pseudomonadota</taxon>
        <taxon>Gammaproteobacteria</taxon>
        <taxon>Oceanospirillales</taxon>
        <taxon>Pleioneaceae</taxon>
        <taxon>Aliikangiella</taxon>
    </lineage>
</organism>
<evidence type="ECO:0000313" key="1">
    <source>
        <dbReference type="EMBL" id="MET1257008.1"/>
    </source>
</evidence>
<sequence length="119" mass="13469">MPGNYDHISLTQSNVKQLIDTLTLSRDHFGLTAQSICQFLNDSRSIRHHQLIYATANNYFNLEKQLNEQLQLLGINTTNPIYSENAASVLQQLKHIVLAEITCNTIVFSQQPNKDITAL</sequence>
<proteinExistence type="predicted"/>
<reference evidence="1 2" key="1">
    <citation type="submission" date="2024-06" db="EMBL/GenBank/DDBJ databases">
        <authorList>
            <person name="Li F."/>
        </authorList>
    </citation>
    <scope>NUCLEOTIDE SEQUENCE [LARGE SCALE GENOMIC DNA]</scope>
    <source>
        <strain evidence="1 2">GXAS 311</strain>
    </source>
</reference>
<accession>A0ABV2BYL2</accession>
<comment type="caution">
    <text evidence="1">The sequence shown here is derived from an EMBL/GenBank/DDBJ whole genome shotgun (WGS) entry which is preliminary data.</text>
</comment>